<accession>I1BVD2</accession>
<dbReference type="Proteomes" id="UP000009138">
    <property type="component" value="Unassembled WGS sequence"/>
</dbReference>
<organism evidence="1 2">
    <name type="scientific">Rhizopus delemar (strain RA 99-880 / ATCC MYA-4621 / FGSC 9543 / NRRL 43880)</name>
    <name type="common">Mucormycosis agent</name>
    <name type="synonym">Rhizopus arrhizus var. delemar</name>
    <dbReference type="NCBI Taxonomy" id="246409"/>
    <lineage>
        <taxon>Eukaryota</taxon>
        <taxon>Fungi</taxon>
        <taxon>Fungi incertae sedis</taxon>
        <taxon>Mucoromycota</taxon>
        <taxon>Mucoromycotina</taxon>
        <taxon>Mucoromycetes</taxon>
        <taxon>Mucorales</taxon>
        <taxon>Mucorineae</taxon>
        <taxon>Rhizopodaceae</taxon>
        <taxon>Rhizopus</taxon>
    </lineage>
</organism>
<reference evidence="1 2" key="1">
    <citation type="journal article" date="2009" name="PLoS Genet.">
        <title>Genomic analysis of the basal lineage fungus Rhizopus oryzae reveals a whole-genome duplication.</title>
        <authorList>
            <person name="Ma L.-J."/>
            <person name="Ibrahim A.S."/>
            <person name="Skory C."/>
            <person name="Grabherr M.G."/>
            <person name="Burger G."/>
            <person name="Butler M."/>
            <person name="Elias M."/>
            <person name="Idnurm A."/>
            <person name="Lang B.F."/>
            <person name="Sone T."/>
            <person name="Abe A."/>
            <person name="Calvo S.E."/>
            <person name="Corrochano L.M."/>
            <person name="Engels R."/>
            <person name="Fu J."/>
            <person name="Hansberg W."/>
            <person name="Kim J.-M."/>
            <person name="Kodira C.D."/>
            <person name="Koehrsen M.J."/>
            <person name="Liu B."/>
            <person name="Miranda-Saavedra D."/>
            <person name="O'Leary S."/>
            <person name="Ortiz-Castellanos L."/>
            <person name="Poulter R."/>
            <person name="Rodriguez-Romero J."/>
            <person name="Ruiz-Herrera J."/>
            <person name="Shen Y.-Q."/>
            <person name="Zeng Q."/>
            <person name="Galagan J."/>
            <person name="Birren B.W."/>
            <person name="Cuomo C.A."/>
            <person name="Wickes B.L."/>
        </authorList>
    </citation>
    <scope>NUCLEOTIDE SEQUENCE [LARGE SCALE GENOMIC DNA]</scope>
    <source>
        <strain evidence="2">RA 99-880 / ATCC MYA-4621 / FGSC 9543 / NRRL 43880</strain>
    </source>
</reference>
<dbReference type="EMBL" id="CH476734">
    <property type="protein sequence ID" value="EIE80162.1"/>
    <property type="molecule type" value="Genomic_DNA"/>
</dbReference>
<evidence type="ECO:0000313" key="2">
    <source>
        <dbReference type="Proteomes" id="UP000009138"/>
    </source>
</evidence>
<dbReference type="RefSeq" id="XP_067515558.1">
    <property type="nucleotide sequence ID" value="XM_067659457.1"/>
</dbReference>
<dbReference type="AlphaFoldDB" id="I1BVD2"/>
<keyword evidence="2" id="KW-1185">Reference proteome</keyword>
<name>I1BVD2_RHIO9</name>
<dbReference type="VEuPathDB" id="FungiDB:RO3G_04867"/>
<evidence type="ECO:0000313" key="1">
    <source>
        <dbReference type="EMBL" id="EIE80162.1"/>
    </source>
</evidence>
<protein>
    <submittedName>
        <fullName evidence="1">Uncharacterized protein</fullName>
    </submittedName>
</protein>
<sequence>MAKVVHVSCSITTEQAVFDHILKCFMNCCIVGINFNDLTTLTTIKKICNVVLKKGITIDILSASKVKRVQGIVDKLKKKYDLECEMDLSKKSGSNLLKRKLSEEDCLTLQVLADLKLRKEFLLKYLIQLNSIEDGQQEHVNNNVENPFACISKIKNYNNNIDIRKFFTCGVDDAFHQVQQFINSIIHFNGYSVLVTSLDIFFHNHKYQDDCTHSLPKIFKVATAKVSRKTNTDKSFMEISIFAGYYELLIVGVYFHKNGSTIPFLGSSVDQFTLVEEETQIINVPAIASNYVATTRLLSQYMKCHSHHFWGIHCASSYSKGVYPISPIEYMNHALCYI</sequence>
<dbReference type="InParanoid" id="I1BVD2"/>
<gene>
    <name evidence="1" type="ORF">RO3G_04867</name>
</gene>
<dbReference type="eggNOG" id="ENOG502RAQY">
    <property type="taxonomic scope" value="Eukaryota"/>
</dbReference>
<dbReference type="GeneID" id="93611838"/>
<proteinExistence type="predicted"/>